<feature type="region of interest" description="Disordered" evidence="14">
    <location>
        <begin position="1157"/>
        <end position="1176"/>
    </location>
</feature>
<dbReference type="Gene3D" id="1.10.238.10">
    <property type="entry name" value="EF-hand"/>
    <property type="match status" value="2"/>
</dbReference>
<reference evidence="17" key="1">
    <citation type="journal article" date="2011" name="Genome Biol.">
        <title>The draft genome of the carcinogenic human liver fluke Clonorchis sinensis.</title>
        <authorList>
            <person name="Wang X."/>
            <person name="Chen W."/>
            <person name="Huang Y."/>
            <person name="Sun J."/>
            <person name="Men J."/>
            <person name="Liu H."/>
            <person name="Luo F."/>
            <person name="Guo L."/>
            <person name="Lv X."/>
            <person name="Deng C."/>
            <person name="Zhou C."/>
            <person name="Fan Y."/>
            <person name="Li X."/>
            <person name="Huang L."/>
            <person name="Hu Y."/>
            <person name="Liang C."/>
            <person name="Hu X."/>
            <person name="Xu J."/>
            <person name="Yu X."/>
        </authorList>
    </citation>
    <scope>NUCLEOTIDE SEQUENCE [LARGE SCALE GENOMIC DNA]</scope>
    <source>
        <strain evidence="17">Henan</strain>
    </source>
</reference>
<feature type="region of interest" description="Disordered" evidence="14">
    <location>
        <begin position="558"/>
        <end position="580"/>
    </location>
</feature>
<feature type="domain" description="WW" evidence="15">
    <location>
        <begin position="605"/>
        <end position="640"/>
    </location>
</feature>
<evidence type="ECO:0000259" key="15">
    <source>
        <dbReference type="PROSITE" id="PS50020"/>
    </source>
</evidence>
<dbReference type="CDD" id="cd02334">
    <property type="entry name" value="ZZ_dystrophin"/>
    <property type="match status" value="1"/>
</dbReference>
<feature type="region of interest" description="Disordered" evidence="14">
    <location>
        <begin position="733"/>
        <end position="821"/>
    </location>
</feature>
<feature type="compositionally biased region" description="Polar residues" evidence="14">
    <location>
        <begin position="1107"/>
        <end position="1117"/>
    </location>
</feature>
<dbReference type="Pfam" id="PF09068">
    <property type="entry name" value="EF-hand_2"/>
    <property type="match status" value="2"/>
</dbReference>
<feature type="compositionally biased region" description="Polar residues" evidence="14">
    <location>
        <begin position="1216"/>
        <end position="1241"/>
    </location>
</feature>
<feature type="region of interest" description="Disordered" evidence="14">
    <location>
        <begin position="61"/>
        <end position="86"/>
    </location>
</feature>
<evidence type="ECO:0000256" key="11">
    <source>
        <dbReference type="ARBA" id="ARBA00023212"/>
    </source>
</evidence>
<keyword evidence="11" id="KW-0206">Cytoskeleton</keyword>
<feature type="domain" description="ZZ-type" evidence="16">
    <location>
        <begin position="1022"/>
        <end position="1078"/>
    </location>
</feature>
<organism evidence="17 18">
    <name type="scientific">Clonorchis sinensis</name>
    <name type="common">Chinese liver fluke</name>
    <dbReference type="NCBI Taxonomy" id="79923"/>
    <lineage>
        <taxon>Eukaryota</taxon>
        <taxon>Metazoa</taxon>
        <taxon>Spiralia</taxon>
        <taxon>Lophotrochozoa</taxon>
        <taxon>Platyhelminthes</taxon>
        <taxon>Trematoda</taxon>
        <taxon>Digenea</taxon>
        <taxon>Opisthorchiida</taxon>
        <taxon>Opisthorchiata</taxon>
        <taxon>Opisthorchiidae</taxon>
        <taxon>Clonorchis</taxon>
    </lineage>
</organism>
<dbReference type="PANTHER" id="PTHR12268:SF14">
    <property type="entry name" value="DYSTROPHIN-1"/>
    <property type="match status" value="1"/>
</dbReference>
<dbReference type="EMBL" id="DF144267">
    <property type="protein sequence ID" value="GAA56475.1"/>
    <property type="molecule type" value="Genomic_DNA"/>
</dbReference>
<comment type="subcellular location">
    <subcellularLocation>
        <location evidence="2">Cell membrane</location>
        <location evidence="2">Sarcolemma</location>
        <topology evidence="2">Peripheral membrane protein</topology>
        <orientation evidence="2">Cytoplasmic side</orientation>
    </subcellularLocation>
    <subcellularLocation>
        <location evidence="1">Cytoplasm</location>
        <location evidence="1">Cytoskeleton</location>
    </subcellularLocation>
</comment>
<evidence type="ECO:0000256" key="4">
    <source>
        <dbReference type="ARBA" id="ARBA00022490"/>
    </source>
</evidence>
<keyword evidence="3" id="KW-1003">Cell membrane</keyword>
<evidence type="ECO:0000313" key="17">
    <source>
        <dbReference type="EMBL" id="GAA56475.1"/>
    </source>
</evidence>
<feature type="region of interest" description="Disordered" evidence="14">
    <location>
        <begin position="1709"/>
        <end position="1738"/>
    </location>
</feature>
<feature type="region of interest" description="Disordered" evidence="14">
    <location>
        <begin position="1096"/>
        <end position="1117"/>
    </location>
</feature>
<dbReference type="GO" id="GO:0003779">
    <property type="term" value="F:actin binding"/>
    <property type="evidence" value="ECO:0007669"/>
    <property type="project" value="UniProtKB-KW"/>
</dbReference>
<keyword evidence="8" id="KW-0106">Calcium</keyword>
<evidence type="ECO:0000259" key="16">
    <source>
        <dbReference type="PROSITE" id="PS50135"/>
    </source>
</evidence>
<feature type="compositionally biased region" description="Polar residues" evidence="14">
    <location>
        <begin position="746"/>
        <end position="765"/>
    </location>
</feature>
<feature type="coiled-coil region" evidence="13">
    <location>
        <begin position="1597"/>
        <end position="1631"/>
    </location>
</feature>
<dbReference type="GO" id="GO:0016010">
    <property type="term" value="C:dystrophin-associated glycoprotein complex"/>
    <property type="evidence" value="ECO:0007669"/>
    <property type="project" value="UniProtKB-ARBA"/>
</dbReference>
<feature type="compositionally biased region" description="Basic and acidic residues" evidence="14">
    <location>
        <begin position="1096"/>
        <end position="1106"/>
    </location>
</feature>
<dbReference type="SUPFAM" id="SSF47473">
    <property type="entry name" value="EF-hand"/>
    <property type="match status" value="3"/>
</dbReference>
<sequence>MIGDDVSAENLSELWANTEDQMQRRTLELEEIIADTQKLKDHERDLDRWLTKAEAELDLLTSSKGSGGGQAFDSPRRLPLSPDTSRKRLQDLGDSLALGREKLRNYTHEAESLMTRFQSEDTSKIRKDLEQITDRWDQFNKRLKQTVSSGIERICEDFMLESEKTVGPKGQQTSSFEPRLISASSREKLTEKLDHIDRKVNRIAQMEIDLKRQHGMVDESVNVTEQRSQLINELQALQTEINNLSAQITGGTMLSHEDMNLLPDSEFLTRWRQLRDKVASLRQTVQTSSGQAHLFLARLKEMNNWVAHRDAAFRATICPLSGNLLFILKLRETMLNLFKEIEAHRPQIEDVLQQGLVQYGDERSETGLGCDSELESDASDMAVHGSSQRQDSRDSTGDDQSKQRVIRRIRRYLYHLRKRWLALNSSMLEYKQKLDAVSDRLSNFQSMFNDVVEQVRSAHAVALRWMPVDCLPVDRIGTELEQAKSFYEACDPLVILLNNLDRQIVQFHDSQIALDPHIITQQAALRNDFDQVRFLTEARIRALSQTLVSIQAIDQRTQPQLTRSPSHRTPIEGGRYTGMDDTENFVNGKMESPVPMQAESVPLSDSVSPPWERCVHPSGTQVPYYKNHASQDTQWDHPILSDLMQSMKQMNAFRFAEYRTALKLRKLQKTLCLDSLSISILAENLKHIGHSQPIDEHNQDPFDRTINVPQMIDCLLDLFSCANGMFGLSDSQGTPVKQQAGGDWAASQQKTGASAKYSTLPSTRSSDTDALHQSRVTPTKCGKGFRRHSSTIRDQQRTSRDPASARPLISSPVPGGVQPTSPLTPGTRCASLPESVTFTATASPVHRTGSDRTRRSTRKGKRHFLVGPTRLPVHVCVDLTLNWLLNVYDRMRKGNVRALSFKVALTTLSVANLDEKYRYLFSLIADPNGCVTEQRLYALLCECILIPRNLGEGGWIGKEDFASTVKHCFEQVAEIARSSESGPHFSPRNIPVRHFLTWLRFGPKTIIWLPLLHRIMLAEQVVHNVRCGVCQRQPLTGLRYRCLRCLNFDLCQQCFFCGWTARSHKLSHPMQEYCTNSTSGDSFRDFTRIVRNRLRSRDRGGQRADSEQTSITTRYSRGRSTCCDANSFGEDKPRPAPTFGPDLVSLLPRDSALLDSSPFKRNDWSKGGDSIGTPDDQIVCSQAQAPVASEPPVSRPSSSQVPYSPEYRLPPRAASDTRQFQRGTLNDGTGVTGRSTFPKSHFSRLQHTNAIDIDDEHNLIAQYSNELRQQSEPELNPVQQMVSSTHSAVPTIMDRSTISDGIPCTPVTALGNEALPAHAGHSSLDRRQLGRLTGGQTYLSYSGPQNGSLDVQPSYYPGAPYPYPLSSNPALPRMISHESHLIPNIQRSYSLRARSQPPPDVHGFRHNFGPNFDPRSPWPPALQPANYHGNSDQTVRTLEDERKLLQMEYDRLRQRTNTPTYLPSSSSSRLQTQQAQQRFARMQLQHQLMHQQQQQDPMRASLARPYLPRIPLHRPPSVGSAFPNGSLNTGQPTITGRVSYGGSLGRSKNTSNGFGYLIDSYGSEPRVGGYPYGFEAGGMDPMSTNQTAVSSELAIEARRLREHRGRLEVRMQQLEDQNKQLEHKLQRLRQYLISGGTASGAGGASGTNKIPTELLLDRINANSKTSLRQRSASGGLASQAHPVDGKAYRGSGSVGQLMGPASLEIKQAGTKTPVNSIDRSQQEEQNKITSTPQDYYQVPVDDSFPVITSPGPRTDDIHATFRPTLLRSDSNQY</sequence>
<feature type="region of interest" description="Disordered" evidence="14">
    <location>
        <begin position="380"/>
        <end position="403"/>
    </location>
</feature>
<proteinExistence type="predicted"/>
<dbReference type="GO" id="GO:0042383">
    <property type="term" value="C:sarcolemma"/>
    <property type="evidence" value="ECO:0007669"/>
    <property type="project" value="UniProtKB-SubCell"/>
</dbReference>
<feature type="compositionally biased region" description="Basic and acidic residues" evidence="14">
    <location>
        <begin position="390"/>
        <end position="402"/>
    </location>
</feature>
<dbReference type="GO" id="GO:0005856">
    <property type="term" value="C:cytoskeleton"/>
    <property type="evidence" value="ECO:0007669"/>
    <property type="project" value="UniProtKB-SubCell"/>
</dbReference>
<dbReference type="GO" id="GO:0045202">
    <property type="term" value="C:synapse"/>
    <property type="evidence" value="ECO:0007669"/>
    <property type="project" value="GOC"/>
</dbReference>
<evidence type="ECO:0000256" key="5">
    <source>
        <dbReference type="ARBA" id="ARBA00022723"/>
    </source>
</evidence>
<dbReference type="Gene3D" id="2.20.70.10">
    <property type="match status" value="1"/>
</dbReference>
<evidence type="ECO:0000313" key="18">
    <source>
        <dbReference type="Proteomes" id="UP000008909"/>
    </source>
</evidence>
<dbReference type="InterPro" id="IPR015153">
    <property type="entry name" value="EF-hand_dom_typ1"/>
</dbReference>
<dbReference type="PROSITE" id="PS01357">
    <property type="entry name" value="ZF_ZZ_1"/>
    <property type="match status" value="1"/>
</dbReference>
<name>G7YU45_CLOSI</name>
<evidence type="ECO:0000256" key="14">
    <source>
        <dbReference type="SAM" id="MobiDB-lite"/>
    </source>
</evidence>
<keyword evidence="4" id="KW-0963">Cytoplasm</keyword>
<dbReference type="SUPFAM" id="SSF51045">
    <property type="entry name" value="WW domain"/>
    <property type="match status" value="1"/>
</dbReference>
<dbReference type="PANTHER" id="PTHR12268">
    <property type="entry name" value="E3 UBIQUITIN-PROTEIN LIGASE KCMF1"/>
    <property type="match status" value="1"/>
</dbReference>
<evidence type="ECO:0000256" key="3">
    <source>
        <dbReference type="ARBA" id="ARBA00022475"/>
    </source>
</evidence>
<feature type="region of interest" description="Disordered" evidence="14">
    <location>
        <begin position="1408"/>
        <end position="1436"/>
    </location>
</feature>
<keyword evidence="18" id="KW-1185">Reference proteome</keyword>
<evidence type="ECO:0000256" key="1">
    <source>
        <dbReference type="ARBA" id="ARBA00004245"/>
    </source>
</evidence>
<keyword evidence="13" id="KW-0175">Coiled coil</keyword>
<dbReference type="Proteomes" id="UP000008909">
    <property type="component" value="Unassembled WGS sequence"/>
</dbReference>
<dbReference type="InterPro" id="IPR001202">
    <property type="entry name" value="WW_dom"/>
</dbReference>
<dbReference type="GO" id="GO:0008270">
    <property type="term" value="F:zinc ion binding"/>
    <property type="evidence" value="ECO:0007669"/>
    <property type="project" value="UniProtKB-KW"/>
</dbReference>
<dbReference type="InterPro" id="IPR000433">
    <property type="entry name" value="Znf_ZZ"/>
</dbReference>
<feature type="compositionally biased region" description="Low complexity" evidence="14">
    <location>
        <begin position="1186"/>
        <end position="1205"/>
    </location>
</feature>
<dbReference type="InterPro" id="IPR015154">
    <property type="entry name" value="EF-hand_dom_typ2"/>
</dbReference>
<dbReference type="GO" id="GO:0099536">
    <property type="term" value="P:synaptic signaling"/>
    <property type="evidence" value="ECO:0007669"/>
    <property type="project" value="TreeGrafter"/>
</dbReference>
<keyword evidence="6 12" id="KW-0863">Zinc-finger</keyword>
<feature type="region of interest" description="Disordered" evidence="14">
    <location>
        <begin position="1183"/>
        <end position="1241"/>
    </location>
</feature>
<evidence type="ECO:0000256" key="6">
    <source>
        <dbReference type="ARBA" id="ARBA00022771"/>
    </source>
</evidence>
<dbReference type="PROSITE" id="PS50135">
    <property type="entry name" value="ZF_ZZ_2"/>
    <property type="match status" value="1"/>
</dbReference>
<evidence type="ECO:0000256" key="2">
    <source>
        <dbReference type="ARBA" id="ARBA00004278"/>
    </source>
</evidence>
<evidence type="ECO:0000256" key="12">
    <source>
        <dbReference type="PROSITE-ProRule" id="PRU00228"/>
    </source>
</evidence>
<dbReference type="SMART" id="SM00456">
    <property type="entry name" value="WW"/>
    <property type="match status" value="1"/>
</dbReference>
<keyword evidence="10" id="KW-0009">Actin-binding</keyword>
<dbReference type="SMART" id="SM00291">
    <property type="entry name" value="ZnF_ZZ"/>
    <property type="match status" value="1"/>
</dbReference>
<reference key="2">
    <citation type="submission" date="2011-10" db="EMBL/GenBank/DDBJ databases">
        <title>The genome and transcriptome sequence of Clonorchis sinensis provide insights into the carcinogenic liver fluke.</title>
        <authorList>
            <person name="Wang X."/>
            <person name="Huang Y."/>
            <person name="Chen W."/>
            <person name="Liu H."/>
            <person name="Guo L."/>
            <person name="Chen Y."/>
            <person name="Luo F."/>
            <person name="Zhou W."/>
            <person name="Sun J."/>
            <person name="Mao Q."/>
            <person name="Liang P."/>
            <person name="Zhou C."/>
            <person name="Tian Y."/>
            <person name="Men J."/>
            <person name="Lv X."/>
            <person name="Huang L."/>
            <person name="Zhou J."/>
            <person name="Hu Y."/>
            <person name="Li R."/>
            <person name="Zhang F."/>
            <person name="Lei H."/>
            <person name="Li X."/>
            <person name="Hu X."/>
            <person name="Liang C."/>
            <person name="Xu J."/>
            <person name="Wu Z."/>
            <person name="Yu X."/>
        </authorList>
    </citation>
    <scope>NUCLEOTIDE SEQUENCE</scope>
    <source>
        <strain>Henan</strain>
    </source>
</reference>
<feature type="compositionally biased region" description="Polar residues" evidence="14">
    <location>
        <begin position="1709"/>
        <end position="1719"/>
    </location>
</feature>
<protein>
    <submittedName>
        <fullName evidence="17">Dystrophin isoforms A/C/F/G/H</fullName>
    </submittedName>
</protein>
<dbReference type="GO" id="GO:0005737">
    <property type="term" value="C:cytoplasm"/>
    <property type="evidence" value="ECO:0007669"/>
    <property type="project" value="UniProtKB-ARBA"/>
</dbReference>
<evidence type="ECO:0000256" key="9">
    <source>
        <dbReference type="ARBA" id="ARBA00023136"/>
    </source>
</evidence>
<dbReference type="InterPro" id="IPR050774">
    <property type="entry name" value="KCMF1/Dystrophin"/>
</dbReference>
<dbReference type="CDD" id="cd00201">
    <property type="entry name" value="WW"/>
    <property type="match status" value="1"/>
</dbReference>
<keyword evidence="5" id="KW-0479">Metal-binding</keyword>
<dbReference type="SUPFAM" id="SSF46966">
    <property type="entry name" value="Spectrin repeat"/>
    <property type="match status" value="3"/>
</dbReference>
<evidence type="ECO:0000256" key="8">
    <source>
        <dbReference type="ARBA" id="ARBA00022837"/>
    </source>
</evidence>
<dbReference type="Gene3D" id="3.30.60.90">
    <property type="match status" value="1"/>
</dbReference>
<dbReference type="CDD" id="cd16242">
    <property type="entry name" value="EFh_DMD_like"/>
    <property type="match status" value="1"/>
</dbReference>
<feature type="compositionally biased region" description="Polar residues" evidence="14">
    <location>
        <begin position="1455"/>
        <end position="1475"/>
    </location>
</feature>
<gene>
    <name evidence="17" type="ORF">CLF_110964</name>
</gene>
<feature type="region of interest" description="Disordered" evidence="14">
    <location>
        <begin position="1665"/>
        <end position="1685"/>
    </location>
</feature>
<keyword evidence="9" id="KW-0472">Membrane</keyword>
<dbReference type="InterPro" id="IPR043145">
    <property type="entry name" value="Znf_ZZ_sf"/>
</dbReference>
<dbReference type="InterPro" id="IPR036020">
    <property type="entry name" value="WW_dom_sf"/>
</dbReference>
<dbReference type="Gene3D" id="1.20.58.60">
    <property type="match status" value="2"/>
</dbReference>
<feature type="region of interest" description="Disordered" evidence="14">
    <location>
        <begin position="1452"/>
        <end position="1475"/>
    </location>
</feature>
<dbReference type="PROSITE" id="PS50020">
    <property type="entry name" value="WW_DOMAIN_2"/>
    <property type="match status" value="1"/>
</dbReference>
<feature type="coiled-coil region" evidence="13">
    <location>
        <begin position="186"/>
        <end position="247"/>
    </location>
</feature>
<accession>G7YU45</accession>
<dbReference type="InterPro" id="IPR011992">
    <property type="entry name" value="EF-hand-dom_pair"/>
</dbReference>
<dbReference type="Gene3D" id="6.10.140.70">
    <property type="match status" value="1"/>
</dbReference>
<evidence type="ECO:0000256" key="7">
    <source>
        <dbReference type="ARBA" id="ARBA00022833"/>
    </source>
</evidence>
<dbReference type="Pfam" id="PF09069">
    <property type="entry name" value="EF-hand_3"/>
    <property type="match status" value="1"/>
</dbReference>
<dbReference type="Pfam" id="PF00569">
    <property type="entry name" value="ZZ"/>
    <property type="match status" value="1"/>
</dbReference>
<evidence type="ECO:0000256" key="13">
    <source>
        <dbReference type="SAM" id="Coils"/>
    </source>
</evidence>
<dbReference type="SUPFAM" id="SSF57850">
    <property type="entry name" value="RING/U-box"/>
    <property type="match status" value="1"/>
</dbReference>
<keyword evidence="7" id="KW-0862">Zinc</keyword>
<evidence type="ECO:0000256" key="10">
    <source>
        <dbReference type="ARBA" id="ARBA00023203"/>
    </source>
</evidence>